<evidence type="ECO:0000259" key="21">
    <source>
        <dbReference type="PROSITE" id="PS51292"/>
    </source>
</evidence>
<feature type="region of interest" description="Disordered" evidence="19">
    <location>
        <begin position="132"/>
        <end position="157"/>
    </location>
</feature>
<evidence type="ECO:0000256" key="19">
    <source>
        <dbReference type="SAM" id="MobiDB-lite"/>
    </source>
</evidence>
<dbReference type="GO" id="GO:0061630">
    <property type="term" value="F:ubiquitin protein ligase activity"/>
    <property type="evidence" value="ECO:0007669"/>
    <property type="project" value="UniProtKB-EC"/>
</dbReference>
<gene>
    <name evidence="22" type="primary">MARCH1</name>
    <name evidence="22" type="ORF">N1851_004032</name>
</gene>
<evidence type="ECO:0000256" key="9">
    <source>
        <dbReference type="ARBA" id="ARBA00022723"/>
    </source>
</evidence>
<feature type="compositionally biased region" description="Basic residues" evidence="19">
    <location>
        <begin position="480"/>
        <end position="489"/>
    </location>
</feature>
<evidence type="ECO:0000256" key="11">
    <source>
        <dbReference type="ARBA" id="ARBA00022771"/>
    </source>
</evidence>
<evidence type="ECO:0000256" key="16">
    <source>
        <dbReference type="ARBA" id="ARBA00023136"/>
    </source>
</evidence>
<feature type="region of interest" description="Disordered" evidence="19">
    <location>
        <begin position="793"/>
        <end position="842"/>
    </location>
</feature>
<comment type="pathway">
    <text evidence="5">Protein modification; protein ubiquitination.</text>
</comment>
<comment type="catalytic activity">
    <reaction evidence="1">
        <text>S-ubiquitinyl-[E2 ubiquitin-conjugating enzyme]-L-cysteine + [acceptor protein]-L-lysine = [E2 ubiquitin-conjugating enzyme]-L-cysteine + N(6)-ubiquitinyl-[acceptor protein]-L-lysine.</text>
        <dbReference type="EC" id="2.3.2.27"/>
    </reaction>
</comment>
<evidence type="ECO:0000256" key="8">
    <source>
        <dbReference type="ARBA" id="ARBA00022692"/>
    </source>
</evidence>
<protein>
    <recommendedName>
        <fullName evidence="6">RING-type E3 ubiquitin transferase</fullName>
        <ecNumber evidence="6">2.3.2.27</ecNumber>
    </recommendedName>
</protein>
<evidence type="ECO:0000256" key="3">
    <source>
        <dbReference type="ARBA" id="ARBA00004439"/>
    </source>
</evidence>
<evidence type="ECO:0000256" key="10">
    <source>
        <dbReference type="ARBA" id="ARBA00022753"/>
    </source>
</evidence>
<dbReference type="GO" id="GO:0008270">
    <property type="term" value="F:zinc ion binding"/>
    <property type="evidence" value="ECO:0007669"/>
    <property type="project" value="UniProtKB-KW"/>
</dbReference>
<dbReference type="PANTHER" id="PTHR45981">
    <property type="entry name" value="LD02310P"/>
    <property type="match status" value="1"/>
</dbReference>
<accession>A0AA47N8Q2</accession>
<evidence type="ECO:0000256" key="14">
    <source>
        <dbReference type="ARBA" id="ARBA00022859"/>
    </source>
</evidence>
<evidence type="ECO:0000313" key="23">
    <source>
        <dbReference type="Proteomes" id="UP001174136"/>
    </source>
</evidence>
<dbReference type="Gene3D" id="3.30.40.10">
    <property type="entry name" value="Zinc/RING finger domain, C3HC4 (zinc finger)"/>
    <property type="match status" value="1"/>
</dbReference>
<feature type="region of interest" description="Disordered" evidence="19">
    <location>
        <begin position="262"/>
        <end position="298"/>
    </location>
</feature>
<keyword evidence="23" id="KW-1185">Reference proteome</keyword>
<keyword evidence="16 20" id="KW-0472">Membrane</keyword>
<dbReference type="InterPro" id="IPR013083">
    <property type="entry name" value="Znf_RING/FYVE/PHD"/>
</dbReference>
<keyword evidence="12" id="KW-0833">Ubl conjugation pathway</keyword>
<keyword evidence="7" id="KW-0808">Transferase</keyword>
<feature type="transmembrane region" description="Helical" evidence="20">
    <location>
        <begin position="706"/>
        <end position="727"/>
    </location>
</feature>
<dbReference type="EMBL" id="JAOPHQ010000609">
    <property type="protein sequence ID" value="KAK0153889.1"/>
    <property type="molecule type" value="Genomic_DNA"/>
</dbReference>
<name>A0AA47N8Q2_MERPO</name>
<evidence type="ECO:0000256" key="4">
    <source>
        <dbReference type="ARBA" id="ARBA00004520"/>
    </source>
</evidence>
<keyword evidence="17" id="KW-0458">Lysosome</keyword>
<keyword evidence="14" id="KW-0391">Immunity</keyword>
<feature type="transmembrane region" description="Helical" evidence="20">
    <location>
        <begin position="747"/>
        <end position="767"/>
    </location>
</feature>
<evidence type="ECO:0000256" key="17">
    <source>
        <dbReference type="ARBA" id="ARBA00023228"/>
    </source>
</evidence>
<sequence length="842" mass="90983">MVLGDAFAHRCGRWSLPGLAEETDARRATSTSSRYSRLKILMTAFAEDDSSLRGTEQKLEESLLSNALLYTCWMLSRCPTAVVPLVVQQQDRPYTGGWGFCLASLLLITRHVCLKETEGDRGEAVCVENQTTSLTTSPTGVQPHPDPESSQSNSGQAVRFDTAEVKQALNCCPDGPLLERGVIPIPDHKTQTTTTLSTCCGLLRSRRQHNHIETMMAAFISIVFVTLTNKSKRVQYAGNAAVRTPGALPGYDRMPVHQIAVAPVRDAKSSPRSKDKPEGAKAPGRSGSRPSSVSKVTDGHSYRLRAACTAVPAGIASGSMAGLGAASKMSAAPSSPQDVSSSGPLARLEESAGVITNKPSGGKQPCPVPMTTTSKNTQQQQQQQKKKKAVKRRHRRKKDVCGALGCVDAPAEGPVDRGEEGSPDPDPDHHHRGERGERREEQPPGARRELPAPAPRGPPSETTSEEEGGWCQARSWSKEKARRGHRRIGSSRGQDRGTGNGVRPGGDNGAPLELQSMGSGDEEGGGLGGLGGRTQSLPECEAGPETRCRSGGSAKSEGGRGSPGRGYAKSSSPGAGSSSLAEEDEQRITTRYQEEGSGVGDAAVPTATKHCGVNGDRGQPICSADSDSDVCRICHCEGEEGYPLITPCWCTGSLRFVHQACLNQWIKSSDTRCCELCKYDFIMETRLKPLRKWERLHMTKGEWRKILCAVVFHLLAVACVLWQMYVLFKRTTEDVRLGKEGVIEWPFWTKLTVVAMGLTSALVFMYIQGTLYLQLWRRLKAFNRIITVQNCPEKGLHPPRDPNPRAKVKPDAVEVPIRPSSAPVPEEQTDSDLSVEAAVAPV</sequence>
<feature type="compositionally biased region" description="Low complexity" evidence="19">
    <location>
        <begin position="281"/>
        <end position="296"/>
    </location>
</feature>
<feature type="compositionally biased region" description="Basic and acidic residues" evidence="19">
    <location>
        <begin position="265"/>
        <end position="279"/>
    </location>
</feature>
<dbReference type="GO" id="GO:0031901">
    <property type="term" value="C:early endosome membrane"/>
    <property type="evidence" value="ECO:0007669"/>
    <property type="project" value="UniProtKB-SubCell"/>
</dbReference>
<proteinExistence type="predicted"/>
<feature type="region of interest" description="Disordered" evidence="19">
    <location>
        <begin position="354"/>
        <end position="586"/>
    </location>
</feature>
<keyword evidence="9" id="KW-0479">Metal-binding</keyword>
<keyword evidence="18" id="KW-0968">Cytoplasmic vesicle</keyword>
<dbReference type="GO" id="GO:0016567">
    <property type="term" value="P:protein ubiquitination"/>
    <property type="evidence" value="ECO:0007669"/>
    <property type="project" value="UniProtKB-ARBA"/>
</dbReference>
<evidence type="ECO:0000256" key="18">
    <source>
        <dbReference type="ARBA" id="ARBA00023329"/>
    </source>
</evidence>
<comment type="subcellular location">
    <subcellularLocation>
        <location evidence="3">Cytoplasmic vesicle membrane</location>
        <topology evidence="3">Multi-pass membrane protein</topology>
    </subcellularLocation>
    <subcellularLocation>
        <location evidence="4">Early endosome membrane</location>
        <topology evidence="4">Multi-pass membrane protein</topology>
    </subcellularLocation>
    <subcellularLocation>
        <location evidence="2">Lysosome membrane</location>
        <topology evidence="2">Multi-pass membrane protein</topology>
    </subcellularLocation>
</comment>
<dbReference type="GO" id="GO:0005765">
    <property type="term" value="C:lysosomal membrane"/>
    <property type="evidence" value="ECO:0007669"/>
    <property type="project" value="UniProtKB-SubCell"/>
</dbReference>
<keyword evidence="8 20" id="KW-0812">Transmembrane</keyword>
<dbReference type="PROSITE" id="PS51292">
    <property type="entry name" value="ZF_RING_CH"/>
    <property type="match status" value="1"/>
</dbReference>
<evidence type="ECO:0000256" key="20">
    <source>
        <dbReference type="SAM" id="Phobius"/>
    </source>
</evidence>
<comment type="caution">
    <text evidence="22">The sequence shown here is derived from an EMBL/GenBank/DDBJ whole genome shotgun (WGS) entry which is preliminary data.</text>
</comment>
<evidence type="ECO:0000256" key="6">
    <source>
        <dbReference type="ARBA" id="ARBA00012483"/>
    </source>
</evidence>
<organism evidence="22 23">
    <name type="scientific">Merluccius polli</name>
    <name type="common">Benguela hake</name>
    <name type="synonym">Merluccius cadenati</name>
    <dbReference type="NCBI Taxonomy" id="89951"/>
    <lineage>
        <taxon>Eukaryota</taxon>
        <taxon>Metazoa</taxon>
        <taxon>Chordata</taxon>
        <taxon>Craniata</taxon>
        <taxon>Vertebrata</taxon>
        <taxon>Euteleostomi</taxon>
        <taxon>Actinopterygii</taxon>
        <taxon>Neopterygii</taxon>
        <taxon>Teleostei</taxon>
        <taxon>Neoteleostei</taxon>
        <taxon>Acanthomorphata</taxon>
        <taxon>Zeiogadaria</taxon>
        <taxon>Gadariae</taxon>
        <taxon>Gadiformes</taxon>
        <taxon>Gadoidei</taxon>
        <taxon>Merlucciidae</taxon>
        <taxon>Merluccius</taxon>
    </lineage>
</organism>
<evidence type="ECO:0000313" key="22">
    <source>
        <dbReference type="EMBL" id="KAK0153889.1"/>
    </source>
</evidence>
<keyword evidence="10" id="KW-0967">Endosome</keyword>
<dbReference type="AlphaFoldDB" id="A0AA47N8Q2"/>
<dbReference type="Proteomes" id="UP001174136">
    <property type="component" value="Unassembled WGS sequence"/>
</dbReference>
<dbReference type="SMART" id="SM00744">
    <property type="entry name" value="RINGv"/>
    <property type="match status" value="1"/>
</dbReference>
<feature type="compositionally biased region" description="Basic and acidic residues" evidence="19">
    <location>
        <begin position="794"/>
        <end position="812"/>
    </location>
</feature>
<evidence type="ECO:0000256" key="12">
    <source>
        <dbReference type="ARBA" id="ARBA00022786"/>
    </source>
</evidence>
<feature type="compositionally biased region" description="Basic residues" evidence="19">
    <location>
        <begin position="384"/>
        <end position="398"/>
    </location>
</feature>
<evidence type="ECO:0000256" key="2">
    <source>
        <dbReference type="ARBA" id="ARBA00004155"/>
    </source>
</evidence>
<evidence type="ECO:0000256" key="13">
    <source>
        <dbReference type="ARBA" id="ARBA00022833"/>
    </source>
</evidence>
<keyword evidence="13" id="KW-0862">Zinc</keyword>
<dbReference type="FunFam" id="3.30.40.10:FF:000043">
    <property type="entry name" value="Putative e3 ubiquitin-protein ligase march8"/>
    <property type="match status" value="1"/>
</dbReference>
<reference evidence="22" key="1">
    <citation type="journal article" date="2023" name="Front. Mar. Sci.">
        <title>A new Merluccius polli reference genome to investigate the effects of global change in West African waters.</title>
        <authorList>
            <person name="Mateo J.L."/>
            <person name="Blanco-Fernandez C."/>
            <person name="Garcia-Vazquez E."/>
            <person name="Machado-Schiaffino G."/>
        </authorList>
    </citation>
    <scope>NUCLEOTIDE SEQUENCE</scope>
    <source>
        <strain evidence="22">C29</strain>
        <tissue evidence="22">Fin</tissue>
    </source>
</reference>
<evidence type="ECO:0000256" key="7">
    <source>
        <dbReference type="ARBA" id="ARBA00022679"/>
    </source>
</evidence>
<feature type="compositionally biased region" description="Gly residues" evidence="19">
    <location>
        <begin position="496"/>
        <end position="508"/>
    </location>
</feature>
<dbReference type="InterPro" id="IPR011016">
    <property type="entry name" value="Znf_RING-CH"/>
</dbReference>
<dbReference type="EC" id="2.3.2.27" evidence="6"/>
<feature type="compositionally biased region" description="Low complexity" evidence="19">
    <location>
        <begin position="566"/>
        <end position="580"/>
    </location>
</feature>
<dbReference type="GO" id="GO:0002376">
    <property type="term" value="P:immune system process"/>
    <property type="evidence" value="ECO:0007669"/>
    <property type="project" value="UniProtKB-KW"/>
</dbReference>
<keyword evidence="11" id="KW-0863">Zinc-finger</keyword>
<feature type="domain" description="RING-CH-type" evidence="21">
    <location>
        <begin position="623"/>
        <end position="684"/>
    </location>
</feature>
<evidence type="ECO:0000256" key="1">
    <source>
        <dbReference type="ARBA" id="ARBA00000900"/>
    </source>
</evidence>
<evidence type="ECO:0000256" key="5">
    <source>
        <dbReference type="ARBA" id="ARBA00004906"/>
    </source>
</evidence>
<dbReference type="Pfam" id="PF12906">
    <property type="entry name" value="RINGv"/>
    <property type="match status" value="1"/>
</dbReference>
<dbReference type="SUPFAM" id="SSF57850">
    <property type="entry name" value="RING/U-box"/>
    <property type="match status" value="1"/>
</dbReference>
<evidence type="ECO:0000256" key="15">
    <source>
        <dbReference type="ARBA" id="ARBA00022989"/>
    </source>
</evidence>
<feature type="compositionally biased region" description="Basic and acidic residues" evidence="19">
    <location>
        <begin position="414"/>
        <end position="450"/>
    </location>
</feature>
<keyword evidence="15 20" id="KW-1133">Transmembrane helix</keyword>